<evidence type="ECO:0000256" key="9">
    <source>
        <dbReference type="ARBA" id="ARBA00023002"/>
    </source>
</evidence>
<dbReference type="InterPro" id="IPR002207">
    <property type="entry name" value="Peroxidase_I"/>
</dbReference>
<dbReference type="FunFam" id="1.10.520.10:FF:000005">
    <property type="entry name" value="Cytochrome c peroxidase"/>
    <property type="match status" value="1"/>
</dbReference>
<keyword evidence="6" id="KW-0349">Heme</keyword>
<evidence type="ECO:0000256" key="8">
    <source>
        <dbReference type="ARBA" id="ARBA00022946"/>
    </source>
</evidence>
<evidence type="ECO:0000256" key="12">
    <source>
        <dbReference type="ARBA" id="ARBA00038574"/>
    </source>
</evidence>
<dbReference type="PANTHER" id="PTHR31356">
    <property type="entry name" value="THYLAKOID LUMENAL 29 KDA PROTEIN, CHLOROPLASTIC-RELATED"/>
    <property type="match status" value="1"/>
</dbReference>
<dbReference type="Pfam" id="PF00141">
    <property type="entry name" value="peroxidase"/>
    <property type="match status" value="1"/>
</dbReference>
<reference evidence="16" key="1">
    <citation type="submission" date="2020-01" db="EMBL/GenBank/DDBJ databases">
        <authorList>
            <consortium name="DOE Joint Genome Institute"/>
            <person name="Haridas S."/>
            <person name="Albert R."/>
            <person name="Binder M."/>
            <person name="Bloem J."/>
            <person name="Labutti K."/>
            <person name="Salamov A."/>
            <person name="Andreopoulos B."/>
            <person name="Baker S.E."/>
            <person name="Barry K."/>
            <person name="Bills G."/>
            <person name="Bluhm B.H."/>
            <person name="Cannon C."/>
            <person name="Castanera R."/>
            <person name="Culley D.E."/>
            <person name="Daum C."/>
            <person name="Ezra D."/>
            <person name="Gonzalez J.B."/>
            <person name="Henrissat B."/>
            <person name="Kuo A."/>
            <person name="Liang C."/>
            <person name="Lipzen A."/>
            <person name="Lutzoni F."/>
            <person name="Magnuson J."/>
            <person name="Mondo S."/>
            <person name="Nolan M."/>
            <person name="Ohm R."/>
            <person name="Pangilinan J."/>
            <person name="Park H.-J."/>
            <person name="Ramirez L."/>
            <person name="Alfaro M."/>
            <person name="Sun H."/>
            <person name="Tritt A."/>
            <person name="Yoshinaga Y."/>
            <person name="Zwiers L.-H."/>
            <person name="Turgeon B.G."/>
            <person name="Goodwin S.B."/>
            <person name="Spatafora J.W."/>
            <person name="Crous P.W."/>
            <person name="Grigoriev I.V."/>
        </authorList>
    </citation>
    <scope>NUCLEOTIDE SEQUENCE</scope>
    <source>
        <strain evidence="16">P77</strain>
    </source>
</reference>
<sequence length="375" mass="42388">MASASRSFSHALRTATPSLRTTTARSSARFVAPTQNAFRQQRRGYATGKEDHPDKYEGNPTGLIWGAGALLAAAGVYGLYTYKPELFGQTNTRKIFVPRFEDYQKVYDHIAKRLEDQDEYDDGSYGPVVLRLAWHASGTYDKMTNTGGSNGATMRFAPEGDHGANAGLKAARDFLEPVKEAFPWITYSDLWILAGVCAIQEMQGPKIPFRAGRTDRDVSFCTPDGRLPDASKDRSHIRAIFGRMGFDDRAMVALSGAHALGRCHTDRSGYEGPWTFSPTTFTNDYFRLLIEEKWQYKKWNGPKQFEDVKTKSLMMLPTDMELVKDKSFRQYAELYAKDNDAFFKDFSDSVVTLFELGVPFQQPEDQRYVFKSSFD</sequence>
<dbReference type="Proteomes" id="UP000800040">
    <property type="component" value="Unassembled WGS sequence"/>
</dbReference>
<dbReference type="OrthoDB" id="2859658at2759"/>
<gene>
    <name evidence="16" type="ORF">BDW02DRAFT_539873</name>
</gene>
<dbReference type="EC" id="1.11.1.-" evidence="14"/>
<dbReference type="InterPro" id="IPR002016">
    <property type="entry name" value="Haem_peroxidase"/>
</dbReference>
<keyword evidence="17" id="KW-1185">Reference proteome</keyword>
<dbReference type="GO" id="GO:0000302">
    <property type="term" value="P:response to reactive oxygen species"/>
    <property type="evidence" value="ECO:0007669"/>
    <property type="project" value="TreeGrafter"/>
</dbReference>
<dbReference type="InterPro" id="IPR044831">
    <property type="entry name" value="Ccp1-like"/>
</dbReference>
<accession>A0A6A5KSB9</accession>
<evidence type="ECO:0000256" key="7">
    <source>
        <dbReference type="ARBA" id="ARBA00022723"/>
    </source>
</evidence>
<dbReference type="GO" id="GO:0005758">
    <property type="term" value="C:mitochondrial intermembrane space"/>
    <property type="evidence" value="ECO:0007669"/>
    <property type="project" value="UniProtKB-SubCell"/>
</dbReference>
<keyword evidence="7" id="KW-0479">Metal-binding</keyword>
<comment type="catalytic activity">
    <reaction evidence="13">
        <text>2 Fe(II)-[cytochrome c] + H2O2 + 2 H(+) = 2 Fe(III)-[cytochrome c] + 2 H2O</text>
        <dbReference type="Rhea" id="RHEA:16581"/>
        <dbReference type="Rhea" id="RHEA-COMP:10350"/>
        <dbReference type="Rhea" id="RHEA-COMP:14399"/>
        <dbReference type="ChEBI" id="CHEBI:15377"/>
        <dbReference type="ChEBI" id="CHEBI:15378"/>
        <dbReference type="ChEBI" id="CHEBI:16240"/>
        <dbReference type="ChEBI" id="CHEBI:29033"/>
        <dbReference type="ChEBI" id="CHEBI:29034"/>
        <dbReference type="EC" id="1.11.1.5"/>
    </reaction>
</comment>
<dbReference type="PRINTS" id="PR00458">
    <property type="entry name" value="PEROXIDASE"/>
</dbReference>
<dbReference type="PANTHER" id="PTHR31356:SF58">
    <property type="entry name" value="CYTOCHROME C PEROXIDASE, MITOCHONDRIAL"/>
    <property type="match status" value="1"/>
</dbReference>
<dbReference type="InterPro" id="IPR019794">
    <property type="entry name" value="Peroxidases_AS"/>
</dbReference>
<dbReference type="Gene3D" id="1.10.520.10">
    <property type="match status" value="1"/>
</dbReference>
<dbReference type="GO" id="GO:0004130">
    <property type="term" value="F:cytochrome-c peroxidase activity"/>
    <property type="evidence" value="ECO:0007669"/>
    <property type="project" value="UniProtKB-EC"/>
</dbReference>
<keyword evidence="8" id="KW-0809">Transit peptide</keyword>
<dbReference type="SUPFAM" id="SSF48113">
    <property type="entry name" value="Heme-dependent peroxidases"/>
    <property type="match status" value="1"/>
</dbReference>
<comment type="subunit">
    <text evidence="12">Forms a one-to-one complex with cytochrome c.</text>
</comment>
<keyword evidence="10" id="KW-0408">Iron</keyword>
<dbReference type="InterPro" id="IPR010255">
    <property type="entry name" value="Haem_peroxidase_sf"/>
</dbReference>
<dbReference type="GO" id="GO:0020037">
    <property type="term" value="F:heme binding"/>
    <property type="evidence" value="ECO:0007669"/>
    <property type="project" value="UniProtKB-UniRule"/>
</dbReference>
<dbReference type="FunFam" id="1.10.420.10:FF:000009">
    <property type="entry name" value="Ascorbate peroxidase"/>
    <property type="match status" value="1"/>
</dbReference>
<dbReference type="GO" id="GO:0034599">
    <property type="term" value="P:cellular response to oxidative stress"/>
    <property type="evidence" value="ECO:0007669"/>
    <property type="project" value="InterPro"/>
</dbReference>
<dbReference type="GO" id="GO:0046872">
    <property type="term" value="F:metal ion binding"/>
    <property type="evidence" value="ECO:0007669"/>
    <property type="project" value="UniProtKB-UniRule"/>
</dbReference>
<evidence type="ECO:0000313" key="16">
    <source>
        <dbReference type="EMBL" id="KAF1839117.1"/>
    </source>
</evidence>
<evidence type="ECO:0000313" key="17">
    <source>
        <dbReference type="Proteomes" id="UP000800040"/>
    </source>
</evidence>
<dbReference type="PROSITE" id="PS00436">
    <property type="entry name" value="PEROXIDASE_2"/>
    <property type="match status" value="1"/>
</dbReference>
<keyword evidence="9 14" id="KW-0560">Oxidoreductase</keyword>
<evidence type="ECO:0000256" key="13">
    <source>
        <dbReference type="ARBA" id="ARBA00049265"/>
    </source>
</evidence>
<evidence type="ECO:0000256" key="4">
    <source>
        <dbReference type="ARBA" id="ARBA00005997"/>
    </source>
</evidence>
<comment type="function">
    <text evidence="1">Destroys radicals which are normally produced within the cells and which are toxic to biological systems.</text>
</comment>
<evidence type="ECO:0000256" key="6">
    <source>
        <dbReference type="ARBA" id="ARBA00022617"/>
    </source>
</evidence>
<evidence type="ECO:0000256" key="1">
    <source>
        <dbReference type="ARBA" id="ARBA00003917"/>
    </source>
</evidence>
<protein>
    <recommendedName>
        <fullName evidence="14">Peroxidase</fullName>
        <ecNumber evidence="14">1.11.1.-</ecNumber>
    </recommendedName>
</protein>
<dbReference type="PROSITE" id="PS50873">
    <property type="entry name" value="PEROXIDASE_4"/>
    <property type="match status" value="1"/>
</dbReference>
<evidence type="ECO:0000256" key="10">
    <source>
        <dbReference type="ARBA" id="ARBA00023004"/>
    </source>
</evidence>
<feature type="domain" description="Plant heme peroxidase family profile" evidence="15">
    <location>
        <begin position="113"/>
        <end position="358"/>
    </location>
</feature>
<dbReference type="CDD" id="cd00691">
    <property type="entry name" value="ascorbate_peroxidase"/>
    <property type="match status" value="1"/>
</dbReference>
<evidence type="ECO:0000256" key="14">
    <source>
        <dbReference type="RuleBase" id="RU363051"/>
    </source>
</evidence>
<dbReference type="GO" id="GO:0005759">
    <property type="term" value="C:mitochondrial matrix"/>
    <property type="evidence" value="ECO:0007669"/>
    <property type="project" value="UniProtKB-SubCell"/>
</dbReference>
<evidence type="ECO:0000256" key="2">
    <source>
        <dbReference type="ARBA" id="ARBA00004305"/>
    </source>
</evidence>
<evidence type="ECO:0000256" key="3">
    <source>
        <dbReference type="ARBA" id="ARBA00004569"/>
    </source>
</evidence>
<name>A0A6A5KSB9_9PLEO</name>
<evidence type="ECO:0000256" key="5">
    <source>
        <dbReference type="ARBA" id="ARBA00022559"/>
    </source>
</evidence>
<keyword evidence="5 14" id="KW-0575">Peroxidase</keyword>
<dbReference type="Gene3D" id="1.10.420.10">
    <property type="entry name" value="Peroxidase, domain 2"/>
    <property type="match status" value="1"/>
</dbReference>
<dbReference type="PRINTS" id="PR00459">
    <property type="entry name" value="ASPEROXIDASE"/>
</dbReference>
<comment type="subcellular location">
    <subcellularLocation>
        <location evidence="3">Mitochondrion intermembrane space</location>
    </subcellularLocation>
    <subcellularLocation>
        <location evidence="2">Mitochondrion matrix</location>
    </subcellularLocation>
</comment>
<dbReference type="EMBL" id="ML975246">
    <property type="protein sequence ID" value="KAF1839117.1"/>
    <property type="molecule type" value="Genomic_DNA"/>
</dbReference>
<evidence type="ECO:0000256" key="11">
    <source>
        <dbReference type="ARBA" id="ARBA00023128"/>
    </source>
</evidence>
<dbReference type="AlphaFoldDB" id="A0A6A5KSB9"/>
<evidence type="ECO:0000259" key="15">
    <source>
        <dbReference type="PROSITE" id="PS50873"/>
    </source>
</evidence>
<keyword evidence="11" id="KW-0496">Mitochondrion</keyword>
<organism evidence="16 17">
    <name type="scientific">Decorospora gaudefroyi</name>
    <dbReference type="NCBI Taxonomy" id="184978"/>
    <lineage>
        <taxon>Eukaryota</taxon>
        <taxon>Fungi</taxon>
        <taxon>Dikarya</taxon>
        <taxon>Ascomycota</taxon>
        <taxon>Pezizomycotina</taxon>
        <taxon>Dothideomycetes</taxon>
        <taxon>Pleosporomycetidae</taxon>
        <taxon>Pleosporales</taxon>
        <taxon>Pleosporineae</taxon>
        <taxon>Pleosporaceae</taxon>
        <taxon>Decorospora</taxon>
    </lineage>
</organism>
<dbReference type="GO" id="GO:0042744">
    <property type="term" value="P:hydrogen peroxide catabolic process"/>
    <property type="evidence" value="ECO:0007669"/>
    <property type="project" value="TreeGrafter"/>
</dbReference>
<proteinExistence type="inferred from homology"/>
<comment type="similarity">
    <text evidence="4">Belongs to the peroxidase family. Cytochrome c peroxidase subfamily.</text>
</comment>